<gene>
    <name evidence="10" type="ORF">GBA63_20980</name>
</gene>
<dbReference type="GO" id="GO:0005829">
    <property type="term" value="C:cytosol"/>
    <property type="evidence" value="ECO:0007669"/>
    <property type="project" value="TreeGrafter"/>
</dbReference>
<dbReference type="AlphaFoldDB" id="A0A6G8QEL2"/>
<dbReference type="InterPro" id="IPR001867">
    <property type="entry name" value="OmpR/PhoB-type_DNA-bd"/>
</dbReference>
<dbReference type="SMART" id="SM00862">
    <property type="entry name" value="Trans_reg_C"/>
    <property type="match status" value="1"/>
</dbReference>
<dbReference type="FunFam" id="1.10.10.10:FF:000005">
    <property type="entry name" value="Two-component system response regulator"/>
    <property type="match status" value="1"/>
</dbReference>
<dbReference type="PROSITE" id="PS51755">
    <property type="entry name" value="OMPR_PHOB"/>
    <property type="match status" value="1"/>
</dbReference>
<feature type="domain" description="OmpR/PhoB-type" evidence="9">
    <location>
        <begin position="124"/>
        <end position="222"/>
    </location>
</feature>
<evidence type="ECO:0000256" key="2">
    <source>
        <dbReference type="ARBA" id="ARBA00023012"/>
    </source>
</evidence>
<accession>A0A6G8QEL2</accession>
<evidence type="ECO:0000313" key="10">
    <source>
        <dbReference type="EMBL" id="QIN84841.1"/>
    </source>
</evidence>
<dbReference type="InterPro" id="IPR039420">
    <property type="entry name" value="WalR-like"/>
</dbReference>
<dbReference type="Gene3D" id="6.10.250.690">
    <property type="match status" value="1"/>
</dbReference>
<dbReference type="EMBL" id="CP045119">
    <property type="protein sequence ID" value="QIN84841.1"/>
    <property type="molecule type" value="Genomic_DNA"/>
</dbReference>
<proteinExistence type="predicted"/>
<evidence type="ECO:0000259" key="9">
    <source>
        <dbReference type="PROSITE" id="PS51755"/>
    </source>
</evidence>
<evidence type="ECO:0000256" key="7">
    <source>
        <dbReference type="PROSITE-ProRule" id="PRU01091"/>
    </source>
</evidence>
<dbReference type="Proteomes" id="UP000501452">
    <property type="component" value="Chromosome"/>
</dbReference>
<feature type="modified residue" description="4-aspartylphosphate" evidence="6">
    <location>
        <position position="51"/>
    </location>
</feature>
<evidence type="ECO:0000313" key="11">
    <source>
        <dbReference type="Proteomes" id="UP000501452"/>
    </source>
</evidence>
<feature type="DNA-binding region" description="OmpR/PhoB-type" evidence="7">
    <location>
        <begin position="124"/>
        <end position="222"/>
    </location>
</feature>
<dbReference type="Pfam" id="PF00486">
    <property type="entry name" value="Trans_reg_C"/>
    <property type="match status" value="1"/>
</dbReference>
<feature type="domain" description="Response regulatory" evidence="8">
    <location>
        <begin position="2"/>
        <end position="116"/>
    </location>
</feature>
<sequence>MLVLIVEDDPAIVRFLERGLAAHGHSTLSAADGEEGVRLAAEENVEMVLLDIMLPRLDGQQALQRIRLRRPDLPVLMLTARDEVRHKVDALDGGADDYLTKPFDLEELLARMRALTRRSDQPQSSRMEFGDLNVDLRSRRIRRGEKQVELSSREFALLEYFMRHPGQVLSRQQILSSVWDYSFDPGSNVVDVYVRYLRSKLDRRGEPSVIQTVRGAGYRFEPPADAIPS</sequence>
<evidence type="ECO:0000256" key="6">
    <source>
        <dbReference type="PROSITE-ProRule" id="PRU00169"/>
    </source>
</evidence>
<evidence type="ECO:0000256" key="4">
    <source>
        <dbReference type="ARBA" id="ARBA00023125"/>
    </source>
</evidence>
<keyword evidence="4 7" id="KW-0238">DNA-binding</keyword>
<dbReference type="KEGG" id="rub:GBA63_20980"/>
<keyword evidence="1 6" id="KW-0597">Phosphoprotein</keyword>
<dbReference type="InterPro" id="IPR036388">
    <property type="entry name" value="WH-like_DNA-bd_sf"/>
</dbReference>
<keyword evidence="2" id="KW-0902">Two-component regulatory system</keyword>
<evidence type="ECO:0000259" key="8">
    <source>
        <dbReference type="PROSITE" id="PS50110"/>
    </source>
</evidence>
<evidence type="ECO:0000256" key="1">
    <source>
        <dbReference type="ARBA" id="ARBA00022553"/>
    </source>
</evidence>
<dbReference type="RefSeq" id="WP_166179430.1">
    <property type="nucleotide sequence ID" value="NZ_CP045119.1"/>
</dbReference>
<dbReference type="GO" id="GO:0000156">
    <property type="term" value="F:phosphorelay response regulator activity"/>
    <property type="evidence" value="ECO:0007669"/>
    <property type="project" value="TreeGrafter"/>
</dbReference>
<dbReference type="GO" id="GO:0032993">
    <property type="term" value="C:protein-DNA complex"/>
    <property type="evidence" value="ECO:0007669"/>
    <property type="project" value="TreeGrafter"/>
</dbReference>
<dbReference type="InterPro" id="IPR011006">
    <property type="entry name" value="CheY-like_superfamily"/>
</dbReference>
<reference evidence="10 11" key="1">
    <citation type="submission" date="2019-10" db="EMBL/GenBank/DDBJ databases">
        <title>Rubrobacter sp nov SCSIO 52090 isolated from a deep-sea sediment in the South China Sea.</title>
        <authorList>
            <person name="Chen R.W."/>
        </authorList>
    </citation>
    <scope>NUCLEOTIDE SEQUENCE [LARGE SCALE GENOMIC DNA]</scope>
    <source>
        <strain evidence="10 11">SCSIO 52909</strain>
    </source>
</reference>
<keyword evidence="11" id="KW-1185">Reference proteome</keyword>
<dbReference type="GO" id="GO:0000976">
    <property type="term" value="F:transcription cis-regulatory region binding"/>
    <property type="evidence" value="ECO:0007669"/>
    <property type="project" value="TreeGrafter"/>
</dbReference>
<keyword evidence="5" id="KW-0804">Transcription</keyword>
<dbReference type="PANTHER" id="PTHR48111:SF38">
    <property type="entry name" value="TWO-COMPONENT RESPONSE REGULATOR"/>
    <property type="match status" value="1"/>
</dbReference>
<protein>
    <submittedName>
        <fullName evidence="10">Response regulator</fullName>
    </submittedName>
</protein>
<dbReference type="InterPro" id="IPR001789">
    <property type="entry name" value="Sig_transdc_resp-reg_receiver"/>
</dbReference>
<dbReference type="GO" id="GO:0006355">
    <property type="term" value="P:regulation of DNA-templated transcription"/>
    <property type="evidence" value="ECO:0007669"/>
    <property type="project" value="InterPro"/>
</dbReference>
<dbReference type="CDD" id="cd00383">
    <property type="entry name" value="trans_reg_C"/>
    <property type="match status" value="1"/>
</dbReference>
<dbReference type="PROSITE" id="PS50110">
    <property type="entry name" value="RESPONSE_REGULATORY"/>
    <property type="match status" value="1"/>
</dbReference>
<evidence type="ECO:0000256" key="5">
    <source>
        <dbReference type="ARBA" id="ARBA00023163"/>
    </source>
</evidence>
<dbReference type="Gene3D" id="1.10.10.10">
    <property type="entry name" value="Winged helix-like DNA-binding domain superfamily/Winged helix DNA-binding domain"/>
    <property type="match status" value="1"/>
</dbReference>
<dbReference type="PANTHER" id="PTHR48111">
    <property type="entry name" value="REGULATOR OF RPOS"/>
    <property type="match status" value="1"/>
</dbReference>
<dbReference type="SMART" id="SM00448">
    <property type="entry name" value="REC"/>
    <property type="match status" value="1"/>
</dbReference>
<dbReference type="Pfam" id="PF00072">
    <property type="entry name" value="Response_reg"/>
    <property type="match status" value="1"/>
</dbReference>
<dbReference type="SUPFAM" id="SSF52172">
    <property type="entry name" value="CheY-like"/>
    <property type="match status" value="1"/>
</dbReference>
<organism evidence="10 11">
    <name type="scientific">Rubrobacter tropicus</name>
    <dbReference type="NCBI Taxonomy" id="2653851"/>
    <lineage>
        <taxon>Bacteria</taxon>
        <taxon>Bacillati</taxon>
        <taxon>Actinomycetota</taxon>
        <taxon>Rubrobacteria</taxon>
        <taxon>Rubrobacterales</taxon>
        <taxon>Rubrobacteraceae</taxon>
        <taxon>Rubrobacter</taxon>
    </lineage>
</organism>
<dbReference type="Gene3D" id="3.40.50.2300">
    <property type="match status" value="1"/>
</dbReference>
<keyword evidence="3" id="KW-0805">Transcription regulation</keyword>
<evidence type="ECO:0000256" key="3">
    <source>
        <dbReference type="ARBA" id="ARBA00023015"/>
    </source>
</evidence>
<name>A0A6G8QEL2_9ACTN</name>